<dbReference type="RefSeq" id="WP_115337253.1">
    <property type="nucleotide sequence ID" value="NZ_JAEPSA010000011.1"/>
</dbReference>
<protein>
    <submittedName>
        <fullName evidence="1">Uncharacterized protein</fullName>
    </submittedName>
</protein>
<evidence type="ECO:0000313" key="2">
    <source>
        <dbReference type="Proteomes" id="UP000681586"/>
    </source>
</evidence>
<proteinExistence type="predicted"/>
<gene>
    <name evidence="1" type="ORF">JJQ58_07500</name>
</gene>
<organism evidence="1 2">
    <name type="scientific">Mammaliicoccus fleurettii</name>
    <dbReference type="NCBI Taxonomy" id="150056"/>
    <lineage>
        <taxon>Bacteria</taxon>
        <taxon>Bacillati</taxon>
        <taxon>Bacillota</taxon>
        <taxon>Bacilli</taxon>
        <taxon>Bacillales</taxon>
        <taxon>Staphylococcaceae</taxon>
        <taxon>Mammaliicoccus</taxon>
    </lineage>
</organism>
<name>A0ABS5MN73_9STAP</name>
<comment type="caution">
    <text evidence="1">The sequence shown here is derived from an EMBL/GenBank/DDBJ whole genome shotgun (WGS) entry which is preliminary data.</text>
</comment>
<dbReference type="EMBL" id="JAGXBM010000009">
    <property type="protein sequence ID" value="MBS3697309.1"/>
    <property type="molecule type" value="Genomic_DNA"/>
</dbReference>
<sequence length="195" mass="22512">MQYESNVLISPRLDYRMTNQLKDLSRSLEVPSVRELQALIETIEYDQPFLKSITIGTSNENEMVNAAFHLKSLIESTWYENKQSEVYVNVVIWKNHVGSSKKYVNKFVSNSPDVWITLGSHIGFCNVLKRLYRTEKWDSKRTYCLSSLLSQAMINIVGAKYFEGINGINYHDEIVKVENGYITSNPNCFAEPSFF</sequence>
<keyword evidence="2" id="KW-1185">Reference proteome</keyword>
<dbReference type="Proteomes" id="UP000681586">
    <property type="component" value="Unassembled WGS sequence"/>
</dbReference>
<reference evidence="1 2" key="1">
    <citation type="submission" date="2021-05" db="EMBL/GenBank/DDBJ databases">
        <title>Staphylococcus fleurettii isolated from lake water in First Nation community in Manitoba, Canada.</title>
        <authorList>
            <person name="Bashar S."/>
            <person name="Murdock A."/>
            <person name="Patidar R."/>
            <person name="Golding G."/>
            <person name="Farenhorst A."/>
            <person name="Kumar A."/>
        </authorList>
    </citation>
    <scope>NUCLEOTIDE SEQUENCE [LARGE SCALE GENOMIC DNA]</scope>
    <source>
        <strain evidence="1 2">SF002</strain>
    </source>
</reference>
<accession>A0ABS5MN73</accession>
<evidence type="ECO:0000313" key="1">
    <source>
        <dbReference type="EMBL" id="MBS3697309.1"/>
    </source>
</evidence>